<comment type="similarity">
    <text evidence="2">Belongs to the major facilitator superfamily. TCR/Tet family.</text>
</comment>
<comment type="subcellular location">
    <subcellularLocation>
        <location evidence="1">Cell membrane</location>
        <topology evidence="1">Multi-pass membrane protein</topology>
    </subcellularLocation>
</comment>
<dbReference type="GO" id="GO:0005886">
    <property type="term" value="C:plasma membrane"/>
    <property type="evidence" value="ECO:0007669"/>
    <property type="project" value="UniProtKB-SubCell"/>
</dbReference>
<feature type="compositionally biased region" description="Basic and acidic residues" evidence="8">
    <location>
        <begin position="545"/>
        <end position="558"/>
    </location>
</feature>
<evidence type="ECO:0000256" key="4">
    <source>
        <dbReference type="ARBA" id="ARBA00022475"/>
    </source>
</evidence>
<name>A0A2T0V4D3_9MICO</name>
<feature type="transmembrane region" description="Helical" evidence="9">
    <location>
        <begin position="238"/>
        <end position="257"/>
    </location>
</feature>
<comment type="caution">
    <text evidence="11">The sequence shown here is derived from an EMBL/GenBank/DDBJ whole genome shotgun (WGS) entry which is preliminary data.</text>
</comment>
<dbReference type="GO" id="GO:0022857">
    <property type="term" value="F:transmembrane transporter activity"/>
    <property type="evidence" value="ECO:0007669"/>
    <property type="project" value="InterPro"/>
</dbReference>
<dbReference type="Gene3D" id="1.20.1250.20">
    <property type="entry name" value="MFS general substrate transporter like domains"/>
    <property type="match status" value="1"/>
</dbReference>
<feature type="transmembrane region" description="Helical" evidence="9">
    <location>
        <begin position="404"/>
        <end position="428"/>
    </location>
</feature>
<dbReference type="PRINTS" id="PR01036">
    <property type="entry name" value="TCRTETB"/>
</dbReference>
<feature type="transmembrane region" description="Helical" evidence="9">
    <location>
        <begin position="207"/>
        <end position="226"/>
    </location>
</feature>
<feature type="transmembrane region" description="Helical" evidence="9">
    <location>
        <begin position="482"/>
        <end position="500"/>
    </location>
</feature>
<dbReference type="EMBL" id="PVTL01000011">
    <property type="protein sequence ID" value="PRY65032.1"/>
    <property type="molecule type" value="Genomic_DNA"/>
</dbReference>
<feature type="region of interest" description="Disordered" evidence="8">
    <location>
        <begin position="533"/>
        <end position="564"/>
    </location>
</feature>
<dbReference type="Proteomes" id="UP000237983">
    <property type="component" value="Unassembled WGS sequence"/>
</dbReference>
<evidence type="ECO:0000256" key="9">
    <source>
        <dbReference type="SAM" id="Phobius"/>
    </source>
</evidence>
<evidence type="ECO:0000256" key="8">
    <source>
        <dbReference type="SAM" id="MobiDB-lite"/>
    </source>
</evidence>
<dbReference type="AlphaFoldDB" id="A0A2T0V4D3"/>
<evidence type="ECO:0000256" key="1">
    <source>
        <dbReference type="ARBA" id="ARBA00004651"/>
    </source>
</evidence>
<keyword evidence="4" id="KW-1003">Cell membrane</keyword>
<feature type="transmembrane region" description="Helical" evidence="9">
    <location>
        <begin position="278"/>
        <end position="301"/>
    </location>
</feature>
<dbReference type="SUPFAM" id="SSF103473">
    <property type="entry name" value="MFS general substrate transporter"/>
    <property type="match status" value="1"/>
</dbReference>
<dbReference type="PANTHER" id="PTHR23501:SF197">
    <property type="entry name" value="COMD"/>
    <property type="match status" value="1"/>
</dbReference>
<feature type="domain" description="Major facilitator superfamily (MFS) profile" evidence="10">
    <location>
        <begin position="21"/>
        <end position="505"/>
    </location>
</feature>
<organism evidence="11 12">
    <name type="scientific">Glaciihabitans tibetensis</name>
    <dbReference type="NCBI Taxonomy" id="1266600"/>
    <lineage>
        <taxon>Bacteria</taxon>
        <taxon>Bacillati</taxon>
        <taxon>Actinomycetota</taxon>
        <taxon>Actinomycetes</taxon>
        <taxon>Micrococcales</taxon>
        <taxon>Microbacteriaceae</taxon>
        <taxon>Glaciihabitans</taxon>
    </lineage>
</organism>
<feature type="transmembrane region" description="Helical" evidence="9">
    <location>
        <begin position="21"/>
        <end position="44"/>
    </location>
</feature>
<feature type="transmembrane region" description="Helical" evidence="9">
    <location>
        <begin position="313"/>
        <end position="334"/>
    </location>
</feature>
<feature type="transmembrane region" description="Helical" evidence="9">
    <location>
        <begin position="145"/>
        <end position="163"/>
    </location>
</feature>
<dbReference type="InterPro" id="IPR020846">
    <property type="entry name" value="MFS_dom"/>
</dbReference>
<keyword evidence="3" id="KW-0813">Transport</keyword>
<evidence type="ECO:0000259" key="10">
    <source>
        <dbReference type="PROSITE" id="PS50850"/>
    </source>
</evidence>
<proteinExistence type="inferred from homology"/>
<accession>A0A2T0V4D3</accession>
<dbReference type="Pfam" id="PF07690">
    <property type="entry name" value="MFS_1"/>
    <property type="match status" value="1"/>
</dbReference>
<dbReference type="InterPro" id="IPR004638">
    <property type="entry name" value="EmrB-like"/>
</dbReference>
<evidence type="ECO:0000256" key="2">
    <source>
        <dbReference type="ARBA" id="ARBA00007520"/>
    </source>
</evidence>
<feature type="transmembrane region" description="Helical" evidence="9">
    <location>
        <begin position="56"/>
        <end position="75"/>
    </location>
</feature>
<keyword evidence="5 9" id="KW-0812">Transmembrane</keyword>
<dbReference type="FunFam" id="1.20.1720.10:FF:000004">
    <property type="entry name" value="EmrB/QacA family drug resistance transporter"/>
    <property type="match status" value="1"/>
</dbReference>
<evidence type="ECO:0000313" key="12">
    <source>
        <dbReference type="Proteomes" id="UP000237983"/>
    </source>
</evidence>
<dbReference type="NCBIfam" id="TIGR00711">
    <property type="entry name" value="efflux_EmrB"/>
    <property type="match status" value="1"/>
</dbReference>
<dbReference type="Gene3D" id="1.20.1720.10">
    <property type="entry name" value="Multidrug resistance protein D"/>
    <property type="match status" value="1"/>
</dbReference>
<evidence type="ECO:0000313" key="11">
    <source>
        <dbReference type="EMBL" id="PRY65032.1"/>
    </source>
</evidence>
<protein>
    <submittedName>
        <fullName evidence="11">EmrB/QacA subfamily drug resistance transporter</fullName>
    </submittedName>
</protein>
<keyword evidence="7 9" id="KW-0472">Membrane</keyword>
<dbReference type="CDD" id="cd17502">
    <property type="entry name" value="MFS_Azr1_MDR_like"/>
    <property type="match status" value="1"/>
</dbReference>
<keyword evidence="12" id="KW-1185">Reference proteome</keyword>
<dbReference type="PANTHER" id="PTHR23501">
    <property type="entry name" value="MAJOR FACILITATOR SUPERFAMILY"/>
    <property type="match status" value="1"/>
</dbReference>
<feature type="transmembrane region" description="Helical" evidence="9">
    <location>
        <begin position="343"/>
        <end position="361"/>
    </location>
</feature>
<sequence>MSSIDTAPSAAPMTHRQVLEALSGLLMGLFVAVLASTVVSTSLPRIISDLKGDQTAYTWVVTSTLLATTVSTPIWGKLADLFNRKMLVQISLVVFVLGSALAGLSQDTGTLIVFRVLQGLGAGGLISLVQVLISDIISPRERGRYVGLLGAVIAVGTAGGPLLGGVLTDSIGWRWNFYVSVPFAIVALILIQRTLKLPPRPRRAVSIDYFGAILITAGVSLLLIWVSLAGNQFEWGSATSWVMAVGSGVLLIAAVIVELRVKEPILPMELFRNRSFSLVVFASLTVGVALFAASVFLSQYWQLSRGATPTQSGLLSLPQVVGSLVASTTIGVLISRTGKWKRWMVLGASILTVALALMSTLRFDTDIVLVSIYIGLMGLGLGMVMQNLVLVVQNSVDVRQIGAASSAVAFFRSLGGTLGVSVLGAVLASRVSTIVGDGISSVSAPADELATLASGTIPNVESLSTPVRILVESAYGQGIGEIFLIATPLAFISLLCIIFLPKAELGTKTGIEQLAETQESNDLVDVTGGDMNSLPQTGAITLPGDDSRSTVSEAERSAAGHTRS</sequence>
<evidence type="ECO:0000256" key="5">
    <source>
        <dbReference type="ARBA" id="ARBA00022692"/>
    </source>
</evidence>
<reference evidence="11 12" key="1">
    <citation type="submission" date="2018-03" db="EMBL/GenBank/DDBJ databases">
        <title>Genomic Encyclopedia of Type Strains, Phase III (KMG-III): the genomes of soil and plant-associated and newly described type strains.</title>
        <authorList>
            <person name="Whitman W."/>
        </authorList>
    </citation>
    <scope>NUCLEOTIDE SEQUENCE [LARGE SCALE GENOMIC DNA]</scope>
    <source>
        <strain evidence="11 12">CGMCC 1.12484</strain>
    </source>
</reference>
<evidence type="ECO:0000256" key="7">
    <source>
        <dbReference type="ARBA" id="ARBA00023136"/>
    </source>
</evidence>
<gene>
    <name evidence="11" type="ORF">B0I08_11150</name>
</gene>
<evidence type="ECO:0000256" key="6">
    <source>
        <dbReference type="ARBA" id="ARBA00022989"/>
    </source>
</evidence>
<keyword evidence="6 9" id="KW-1133">Transmembrane helix</keyword>
<dbReference type="InterPro" id="IPR011701">
    <property type="entry name" value="MFS"/>
</dbReference>
<dbReference type="InterPro" id="IPR036259">
    <property type="entry name" value="MFS_trans_sf"/>
</dbReference>
<feature type="transmembrane region" description="Helical" evidence="9">
    <location>
        <begin position="112"/>
        <end position="133"/>
    </location>
</feature>
<feature type="transmembrane region" description="Helical" evidence="9">
    <location>
        <begin position="87"/>
        <end position="106"/>
    </location>
</feature>
<evidence type="ECO:0000256" key="3">
    <source>
        <dbReference type="ARBA" id="ARBA00022448"/>
    </source>
</evidence>
<dbReference type="PROSITE" id="PS50850">
    <property type="entry name" value="MFS"/>
    <property type="match status" value="1"/>
</dbReference>
<feature type="transmembrane region" description="Helical" evidence="9">
    <location>
        <begin position="367"/>
        <end position="392"/>
    </location>
</feature>
<feature type="transmembrane region" description="Helical" evidence="9">
    <location>
        <begin position="175"/>
        <end position="195"/>
    </location>
</feature>